<keyword evidence="5" id="KW-1133">Transmembrane helix</keyword>
<dbReference type="SMART" id="SM00476">
    <property type="entry name" value="DNaseIc"/>
    <property type="match status" value="1"/>
</dbReference>
<dbReference type="GO" id="GO:0006308">
    <property type="term" value="P:DNA catabolic process"/>
    <property type="evidence" value="ECO:0007669"/>
    <property type="project" value="InterPro"/>
</dbReference>
<evidence type="ECO:0000256" key="1">
    <source>
        <dbReference type="ARBA" id="ARBA00007359"/>
    </source>
</evidence>
<dbReference type="SUPFAM" id="SSF56219">
    <property type="entry name" value="DNase I-like"/>
    <property type="match status" value="1"/>
</dbReference>
<evidence type="ECO:0000256" key="5">
    <source>
        <dbReference type="SAM" id="Phobius"/>
    </source>
</evidence>
<dbReference type="InterPro" id="IPR036691">
    <property type="entry name" value="Endo/exonu/phosph_ase_sf"/>
</dbReference>
<dbReference type="PRINTS" id="PR00130">
    <property type="entry name" value="DNASEI"/>
</dbReference>
<evidence type="ECO:0000313" key="7">
    <source>
        <dbReference type="EMBL" id="CAG2194463.1"/>
    </source>
</evidence>
<dbReference type="Gene3D" id="3.60.10.10">
    <property type="entry name" value="Endonuclease/exonuclease/phosphatase"/>
    <property type="match status" value="1"/>
</dbReference>
<dbReference type="Pfam" id="PF12640">
    <property type="entry name" value="UPF0489"/>
    <property type="match status" value="1"/>
</dbReference>
<keyword evidence="8" id="KW-1185">Reference proteome</keyword>
<evidence type="ECO:0000256" key="4">
    <source>
        <dbReference type="ARBA" id="ARBA00023157"/>
    </source>
</evidence>
<evidence type="ECO:0000256" key="2">
    <source>
        <dbReference type="ARBA" id="ARBA00022722"/>
    </source>
</evidence>
<dbReference type="EMBL" id="CAJPWZ010000481">
    <property type="protein sequence ID" value="CAG2194463.1"/>
    <property type="molecule type" value="Genomic_DNA"/>
</dbReference>
<comment type="similarity">
    <text evidence="1">Belongs to the DNase I family.</text>
</comment>
<evidence type="ECO:0000259" key="6">
    <source>
        <dbReference type="Pfam" id="PF03372"/>
    </source>
</evidence>
<keyword evidence="4" id="KW-1015">Disulfide bond</keyword>
<dbReference type="PANTHER" id="PTHR11371:SF31">
    <property type="entry name" value="EXTRACELLULAR NUCLEASE"/>
    <property type="match status" value="1"/>
</dbReference>
<evidence type="ECO:0000256" key="3">
    <source>
        <dbReference type="ARBA" id="ARBA00022801"/>
    </source>
</evidence>
<feature type="domain" description="Endonuclease/exonuclease/phosphatase" evidence="6">
    <location>
        <begin position="117"/>
        <end position="291"/>
    </location>
</feature>
<dbReference type="PROSITE" id="PS00918">
    <property type="entry name" value="DNASE_I_2"/>
    <property type="match status" value="1"/>
</dbReference>
<protein>
    <submittedName>
        <fullName evidence="7">DNASE1</fullName>
        <ecNumber evidence="7">3.1.21.1</ecNumber>
    </submittedName>
</protein>
<reference evidence="7" key="1">
    <citation type="submission" date="2021-03" db="EMBL/GenBank/DDBJ databases">
        <authorList>
            <person name="Bekaert M."/>
        </authorList>
    </citation>
    <scope>NUCLEOTIDE SEQUENCE</scope>
</reference>
<sequence>MASTLNLFKEKCVNKNGNECKDATKFAKSFIEGDNCNVMKETTSYEPAMCRYLIIGLVLFMALLIQAKPRCRKNPKLRNGTPLLVSAFNIKTFGKSKMSDPEVANYIKEVGSTISAQETDRWTLLYYRTDSYGMTVSERLGRSSYKEQYAYFYKVRTLKLIDVHQYDDGPDDYTDWFEREPYSALFQPVHGGTDTRFVVTGIHVKPAEAVPEIGYLYNVYQDTVNKWGITNIMTFGDFNADCSYAKVEDLASKQFYYDNVDFHWLIDWDADTTTSQNTNCAYDRIVVSGTKLQQAVKPGSANVYQFENTLGLTYERENTSVQFRQHKTWSKYGTNIVNPKKLVYSSGASQIHKDLHVYVVEEHHAVLKYWFDAVDKGMLPKEGNILVHIDGHSDLAMPFNTAFFPTFRRPRTLRDIEAMMQSNDVFIMGAAMSGLFKKIVWVWPQWDESNQEADEATTDFKVGLTTLEFDDLEEYGRTFCMCFTNFTTSKNMCVYTPVNGDRANMVQLPVTSCDIHIEFEVILLEERVAANSLADNLGNENIVLDIDEDFYGCILPAQTLVDVGITMSETEKLNEILGSIVCPKTSDHDMKADKMLFNVLEILKSEEACKQFAKYSLCKGVARRQTAVDYLKHQIQALKLDCPHSGNKSLILIRKLISKISLFTNSQLSILQNIGFCLYTMMPSKTTFWESTFGICHGSNVPGSSAVFDHPTNSTEISYRTKILKEILERLKPSTLPITTICRSVRDGYTPRHHFRQIENDVVNSLNILERNKILHYDPWLLGGRQGWHGRHEKHVE</sequence>
<dbReference type="EC" id="3.1.21.1" evidence="7"/>
<organism evidence="7 8">
    <name type="scientific">Mytilus edulis</name>
    <name type="common">Blue mussel</name>
    <dbReference type="NCBI Taxonomy" id="6550"/>
    <lineage>
        <taxon>Eukaryota</taxon>
        <taxon>Metazoa</taxon>
        <taxon>Spiralia</taxon>
        <taxon>Lophotrochozoa</taxon>
        <taxon>Mollusca</taxon>
        <taxon>Bivalvia</taxon>
        <taxon>Autobranchia</taxon>
        <taxon>Pteriomorphia</taxon>
        <taxon>Mytilida</taxon>
        <taxon>Mytiloidea</taxon>
        <taxon>Mytilidae</taxon>
        <taxon>Mytilinae</taxon>
        <taxon>Mytilus</taxon>
    </lineage>
</organism>
<dbReference type="GO" id="GO:0003677">
    <property type="term" value="F:DNA binding"/>
    <property type="evidence" value="ECO:0007669"/>
    <property type="project" value="TreeGrafter"/>
</dbReference>
<dbReference type="Proteomes" id="UP000683360">
    <property type="component" value="Unassembled WGS sequence"/>
</dbReference>
<proteinExistence type="inferred from homology"/>
<keyword evidence="5" id="KW-0472">Membrane</keyword>
<dbReference type="GO" id="GO:0004530">
    <property type="term" value="F:deoxyribonuclease I activity"/>
    <property type="evidence" value="ECO:0007669"/>
    <property type="project" value="UniProtKB-EC"/>
</dbReference>
<keyword evidence="5" id="KW-0812">Transmembrane</keyword>
<accession>A0A8S3QG20</accession>
<name>A0A8S3QG20_MYTED</name>
<keyword evidence="3 7" id="KW-0378">Hydrolase</keyword>
<dbReference type="OrthoDB" id="418142at2759"/>
<comment type="caution">
    <text evidence="7">The sequence shown here is derived from an EMBL/GenBank/DDBJ whole genome shotgun (WGS) entry which is preliminary data.</text>
</comment>
<dbReference type="InterPro" id="IPR016202">
    <property type="entry name" value="DNase_I"/>
</dbReference>
<dbReference type="AlphaFoldDB" id="A0A8S3QG20"/>
<dbReference type="InterPro" id="IPR005135">
    <property type="entry name" value="Endo/exonuclease/phosphatase"/>
</dbReference>
<dbReference type="GO" id="GO:0005634">
    <property type="term" value="C:nucleus"/>
    <property type="evidence" value="ECO:0007669"/>
    <property type="project" value="TreeGrafter"/>
</dbReference>
<dbReference type="InterPro" id="IPR024131">
    <property type="entry name" value="UPF0489"/>
</dbReference>
<gene>
    <name evidence="7" type="ORF">MEDL_9511</name>
</gene>
<dbReference type="Pfam" id="PF03372">
    <property type="entry name" value="Exo_endo_phos"/>
    <property type="match status" value="1"/>
</dbReference>
<dbReference type="InterPro" id="IPR033125">
    <property type="entry name" value="DNASE_I_2"/>
</dbReference>
<feature type="transmembrane region" description="Helical" evidence="5">
    <location>
        <begin position="49"/>
        <end position="67"/>
    </location>
</feature>
<evidence type="ECO:0000313" key="8">
    <source>
        <dbReference type="Proteomes" id="UP000683360"/>
    </source>
</evidence>
<dbReference type="PANTHER" id="PTHR11371">
    <property type="entry name" value="DEOXYRIBONUCLEASE"/>
    <property type="match status" value="1"/>
</dbReference>
<keyword evidence="2" id="KW-0540">Nuclease</keyword>